<keyword evidence="1" id="KW-0812">Transmembrane</keyword>
<keyword evidence="1" id="KW-0472">Membrane</keyword>
<dbReference type="HOGENOM" id="CLU_018865_0_0_10"/>
<dbReference type="PATRIC" id="fig|880071.3.peg.1958"/>
<dbReference type="RefSeq" id="WP_014797808.1">
    <property type="nucleotide sequence ID" value="NC_018018.1"/>
</dbReference>
<dbReference type="KEGG" id="fli:Fleli_1972"/>
<dbReference type="Gene3D" id="2.130.10.10">
    <property type="entry name" value="YVTN repeat-like/Quinoprotein amine dehydrogenase"/>
    <property type="match status" value="3"/>
</dbReference>
<dbReference type="InterPro" id="IPR011110">
    <property type="entry name" value="Reg_prop"/>
</dbReference>
<dbReference type="Pfam" id="PF07494">
    <property type="entry name" value="Reg_prop"/>
    <property type="match status" value="1"/>
</dbReference>
<dbReference type="STRING" id="880071.Fleli_1972"/>
<reference evidence="4" key="1">
    <citation type="submission" date="2012-06" db="EMBL/GenBank/DDBJ databases">
        <title>The complete genome of Flexibacter litoralis DSM 6794.</title>
        <authorList>
            <person name="Lucas S."/>
            <person name="Copeland A."/>
            <person name="Lapidus A."/>
            <person name="Glavina del Rio T."/>
            <person name="Dalin E."/>
            <person name="Tice H."/>
            <person name="Bruce D."/>
            <person name="Goodwin L."/>
            <person name="Pitluck S."/>
            <person name="Peters L."/>
            <person name="Ovchinnikova G."/>
            <person name="Lu M."/>
            <person name="Kyrpides N."/>
            <person name="Mavromatis K."/>
            <person name="Ivanova N."/>
            <person name="Brettin T."/>
            <person name="Detter J.C."/>
            <person name="Han C."/>
            <person name="Larimer F."/>
            <person name="Land M."/>
            <person name="Hauser L."/>
            <person name="Markowitz V."/>
            <person name="Cheng J.-F."/>
            <person name="Hugenholtz P."/>
            <person name="Woyke T."/>
            <person name="Wu D."/>
            <person name="Spring S."/>
            <person name="Lang E."/>
            <person name="Kopitz M."/>
            <person name="Brambilla E."/>
            <person name="Klenk H.-P."/>
            <person name="Eisen J.A."/>
        </authorList>
    </citation>
    <scope>NUCLEOTIDE SEQUENCE [LARGE SCALE GENOMIC DNA]</scope>
    <source>
        <strain evidence="4">ATCC 23117 / DSM 6794 / NBRC 15988 / NCIMB 1366 / Sio-4</strain>
    </source>
</reference>
<dbReference type="OrthoDB" id="9807410at2"/>
<proteinExistence type="predicted"/>
<keyword evidence="4" id="KW-1185">Reference proteome</keyword>
<organism evidence="3 4">
    <name type="scientific">Bernardetia litoralis (strain ATCC 23117 / DSM 6794 / NBRC 15988 / NCIMB 1366 / Fx l1 / Sio-4)</name>
    <name type="common">Flexibacter litoralis</name>
    <dbReference type="NCBI Taxonomy" id="880071"/>
    <lineage>
        <taxon>Bacteria</taxon>
        <taxon>Pseudomonadati</taxon>
        <taxon>Bacteroidota</taxon>
        <taxon>Cytophagia</taxon>
        <taxon>Cytophagales</taxon>
        <taxon>Bernardetiaceae</taxon>
        <taxon>Bernardetia</taxon>
    </lineage>
</organism>
<dbReference type="InterPro" id="IPR048954">
    <property type="entry name" value="PorZ_N"/>
</dbReference>
<evidence type="ECO:0000313" key="3">
    <source>
        <dbReference type="EMBL" id="AFM04357.1"/>
    </source>
</evidence>
<name>I4AK72_BERLS</name>
<dbReference type="AlphaFoldDB" id="I4AK72"/>
<dbReference type="InterPro" id="IPR015943">
    <property type="entry name" value="WD40/YVTN_repeat-like_dom_sf"/>
</dbReference>
<evidence type="ECO:0000256" key="1">
    <source>
        <dbReference type="SAM" id="Phobius"/>
    </source>
</evidence>
<protein>
    <submittedName>
        <fullName evidence="3">Putative transcriptional regulator</fullName>
    </submittedName>
</protein>
<evidence type="ECO:0000259" key="2">
    <source>
        <dbReference type="Pfam" id="PF21544"/>
    </source>
</evidence>
<sequence length="791" mass="88885" precursor="true">MKSLINRLNNLTNSFIYKNLILFSLLTTIYFTFSLQNLLIAQNENNIALGEWRTHLTYFDAQTLATSPEKVYVASQNGLFFYDREFSNLEVISRIDGLSDIGISYLQYLPNIEQLLIAYKNGNIDFLSDNEIKNFPVFFEDAAILDKQIYHIYYLQNVVWISTNAGILEIDVESETNKRIRNSYQNLGENGEIIKVFATTIQDNIIYAATEKGVRYTSLNASINKNDFRNWQTIPSTQNKVIESIGSSNSTVFFAIQNEGIFSYNGITSNRVSQIPITSVYDISENRTNLTGVFISSETGIYQIEGTNSSFQVNKIENDLIKAPRQAISENGILWIADNRTGLITNNSSNFVSLFPSGTYSQNTWGFIQAKEKIIAFSGGYTEPFTPLNRTTGFYVFEDGEWINYNAENRDITSKPIPNVRDLVGATYSETENRVYFASLQDGILVWNLADDTFSVFDSTNSPLPHNRIIDVETDNLGNLWVALSGSNLREDAYMRKQPNDDNSSSWKGFRFNQTRTTFPLSLEIDENNTIWARLSRFVQGGILVFNEDEENTILIESVNSGNLASNDVTALKSDQNGVMWIGTPAEVSASVRTFSDIFGLFNGQDLNARDVFFESRQLLRDETITTISLDGGNRKWFGTTNGAWLFAEDASKQFLHFTVENSPLFSNQILDIEVQDKTGEVFFATPNGIISYRGTSTAAKTDFSNVKIFPNPVRPEFNGVVAIEGLTQDANVKITDISGRLVYETDSFGGTATWNGTDYNNTKSKSGVYLVYVSNQDGTEGFVGKIVFIE</sequence>
<evidence type="ECO:0000313" key="4">
    <source>
        <dbReference type="Proteomes" id="UP000006054"/>
    </source>
</evidence>
<dbReference type="Pfam" id="PF21544">
    <property type="entry name" value="PorZ_N_b_propeller"/>
    <property type="match status" value="1"/>
</dbReference>
<dbReference type="SUPFAM" id="SSF63829">
    <property type="entry name" value="Calcium-dependent phosphotriesterase"/>
    <property type="match status" value="1"/>
</dbReference>
<accession>I4AK72</accession>
<dbReference type="EMBL" id="CP003345">
    <property type="protein sequence ID" value="AFM04357.1"/>
    <property type="molecule type" value="Genomic_DNA"/>
</dbReference>
<dbReference type="InterPro" id="IPR026444">
    <property type="entry name" value="Secre_tail"/>
</dbReference>
<dbReference type="Proteomes" id="UP000006054">
    <property type="component" value="Chromosome"/>
</dbReference>
<keyword evidence="1" id="KW-1133">Transmembrane helix</keyword>
<dbReference type="NCBIfam" id="TIGR04183">
    <property type="entry name" value="Por_Secre_tail"/>
    <property type="match status" value="1"/>
</dbReference>
<feature type="domain" description="PorZ N-terminal beta-propeller" evidence="2">
    <location>
        <begin position="71"/>
        <end position="232"/>
    </location>
</feature>
<feature type="transmembrane region" description="Helical" evidence="1">
    <location>
        <begin position="20"/>
        <end position="39"/>
    </location>
</feature>
<gene>
    <name evidence="3" type="ordered locus">Fleli_1972</name>
</gene>
<dbReference type="eggNOG" id="COG3292">
    <property type="taxonomic scope" value="Bacteria"/>
</dbReference>